<name>A0A1G7BNN4_9PROT</name>
<keyword evidence="6 7" id="KW-0472">Membrane</keyword>
<evidence type="ECO:0000256" key="5">
    <source>
        <dbReference type="ARBA" id="ARBA00022989"/>
    </source>
</evidence>
<proteinExistence type="inferred from homology"/>
<dbReference type="Proteomes" id="UP000198925">
    <property type="component" value="Unassembled WGS sequence"/>
</dbReference>
<dbReference type="PANTHER" id="PTHR33452">
    <property type="entry name" value="OXIDOREDUCTASE CATD-RELATED"/>
    <property type="match status" value="1"/>
</dbReference>
<feature type="transmembrane region" description="Helical" evidence="7">
    <location>
        <begin position="129"/>
        <end position="150"/>
    </location>
</feature>
<comment type="subcellular location">
    <subcellularLocation>
        <location evidence="1">Cell membrane</location>
        <topology evidence="1">Multi-pass membrane protein</topology>
    </subcellularLocation>
</comment>
<gene>
    <name evidence="8" type="ORF">SAMN04487779_102637</name>
</gene>
<keyword evidence="3" id="KW-1003">Cell membrane</keyword>
<dbReference type="Pfam" id="PF07681">
    <property type="entry name" value="DoxX"/>
    <property type="match status" value="1"/>
</dbReference>
<dbReference type="InterPro" id="IPR032808">
    <property type="entry name" value="DoxX"/>
</dbReference>
<dbReference type="EMBL" id="FMZX01000026">
    <property type="protein sequence ID" value="SDE28714.1"/>
    <property type="molecule type" value="Genomic_DNA"/>
</dbReference>
<organism evidence="8 9">
    <name type="scientific">Belnapia rosea</name>
    <dbReference type="NCBI Taxonomy" id="938405"/>
    <lineage>
        <taxon>Bacteria</taxon>
        <taxon>Pseudomonadati</taxon>
        <taxon>Pseudomonadota</taxon>
        <taxon>Alphaproteobacteria</taxon>
        <taxon>Acetobacterales</taxon>
        <taxon>Roseomonadaceae</taxon>
        <taxon>Belnapia</taxon>
    </lineage>
</organism>
<comment type="similarity">
    <text evidence="2">Belongs to the DoxX family.</text>
</comment>
<accession>A0A1G7BNN4</accession>
<evidence type="ECO:0000256" key="6">
    <source>
        <dbReference type="ARBA" id="ARBA00023136"/>
    </source>
</evidence>
<dbReference type="InterPro" id="IPR051907">
    <property type="entry name" value="DoxX-like_oxidoreductase"/>
</dbReference>
<keyword evidence="5 7" id="KW-1133">Transmembrane helix</keyword>
<evidence type="ECO:0000313" key="8">
    <source>
        <dbReference type="EMBL" id="SDE28714.1"/>
    </source>
</evidence>
<evidence type="ECO:0000313" key="9">
    <source>
        <dbReference type="Proteomes" id="UP000198925"/>
    </source>
</evidence>
<feature type="transmembrane region" description="Helical" evidence="7">
    <location>
        <begin position="73"/>
        <end position="92"/>
    </location>
</feature>
<dbReference type="GO" id="GO:0005886">
    <property type="term" value="C:plasma membrane"/>
    <property type="evidence" value="ECO:0007669"/>
    <property type="project" value="UniProtKB-SubCell"/>
</dbReference>
<protein>
    <submittedName>
        <fullName evidence="8">Putative oxidoreductase</fullName>
    </submittedName>
</protein>
<keyword evidence="4 7" id="KW-0812">Transmembrane</keyword>
<evidence type="ECO:0000256" key="1">
    <source>
        <dbReference type="ARBA" id="ARBA00004651"/>
    </source>
</evidence>
<evidence type="ECO:0000256" key="7">
    <source>
        <dbReference type="SAM" id="Phobius"/>
    </source>
</evidence>
<reference evidence="8 9" key="1">
    <citation type="submission" date="2016-10" db="EMBL/GenBank/DDBJ databases">
        <authorList>
            <person name="de Groot N.N."/>
        </authorList>
    </citation>
    <scope>NUCLEOTIDE SEQUENCE [LARGE SCALE GENOMIC DNA]</scope>
    <source>
        <strain evidence="8 9">CPCC 100156</strain>
    </source>
</reference>
<sequence length="168" mass="18295">MGNQRRPGEPPTDADHYFNWEPAFLKIQTLAAEWAPRLLSVLRIVAALIFLEHGTQKLFGFPPRASGMGPETFSLLWFAAVIEVVGGVLLLLGLFTRPVAFVLAGEMAFAYFIGHAPRNLFPALNGGDAAILYCFVFLYMAAAGGGVWSLDHSRERKSLATERGAIAS</sequence>
<dbReference type="PANTHER" id="PTHR33452:SF4">
    <property type="entry name" value="BLL4328 PROTEIN"/>
    <property type="match status" value="1"/>
</dbReference>
<evidence type="ECO:0000256" key="3">
    <source>
        <dbReference type="ARBA" id="ARBA00022475"/>
    </source>
</evidence>
<evidence type="ECO:0000256" key="4">
    <source>
        <dbReference type="ARBA" id="ARBA00022692"/>
    </source>
</evidence>
<dbReference type="AlphaFoldDB" id="A0A1G7BNN4"/>
<keyword evidence="9" id="KW-1185">Reference proteome</keyword>
<evidence type="ECO:0000256" key="2">
    <source>
        <dbReference type="ARBA" id="ARBA00006679"/>
    </source>
</evidence>